<dbReference type="InterPro" id="IPR010662">
    <property type="entry name" value="RBBP9/YdeN"/>
</dbReference>
<dbReference type="GO" id="GO:0016787">
    <property type="term" value="F:hydrolase activity"/>
    <property type="evidence" value="ECO:0007669"/>
    <property type="project" value="UniProtKB-KW"/>
</dbReference>
<dbReference type="Proteomes" id="UP000612233">
    <property type="component" value="Unassembled WGS sequence"/>
</dbReference>
<dbReference type="RefSeq" id="WP_191005014.1">
    <property type="nucleotide sequence ID" value="NZ_JACXAD010000009.1"/>
</dbReference>
<keyword evidence="1" id="KW-0378">Hydrolase</keyword>
<reference evidence="1" key="1">
    <citation type="submission" date="2020-09" db="EMBL/GenBank/DDBJ databases">
        <authorList>
            <person name="Kim M.K."/>
        </authorList>
    </citation>
    <scope>NUCLEOTIDE SEQUENCE</scope>
    <source>
        <strain evidence="1">BT664</strain>
    </source>
</reference>
<dbReference type="Pfam" id="PF06821">
    <property type="entry name" value="Ser_hydrolase"/>
    <property type="match status" value="1"/>
</dbReference>
<organism evidence="1 2">
    <name type="scientific">Hymenobacter montanus</name>
    <dbReference type="NCBI Taxonomy" id="2771359"/>
    <lineage>
        <taxon>Bacteria</taxon>
        <taxon>Pseudomonadati</taxon>
        <taxon>Bacteroidota</taxon>
        <taxon>Cytophagia</taxon>
        <taxon>Cytophagales</taxon>
        <taxon>Hymenobacteraceae</taxon>
        <taxon>Hymenobacter</taxon>
    </lineage>
</organism>
<dbReference type="InterPro" id="IPR029058">
    <property type="entry name" value="AB_hydrolase_fold"/>
</dbReference>
<dbReference type="PANTHER" id="PTHR15394:SF3">
    <property type="entry name" value="SERINE HYDROLASE RBBP9"/>
    <property type="match status" value="1"/>
</dbReference>
<dbReference type="PANTHER" id="PTHR15394">
    <property type="entry name" value="SERINE HYDROLASE RBBP9"/>
    <property type="match status" value="1"/>
</dbReference>
<keyword evidence="2" id="KW-1185">Reference proteome</keyword>
<name>A0A927BCD9_9BACT</name>
<accession>A0A927BCD9</accession>
<dbReference type="SUPFAM" id="SSF53474">
    <property type="entry name" value="alpha/beta-Hydrolases"/>
    <property type="match status" value="1"/>
</dbReference>
<sequence>MNRVVLSHACPATPETAWYPYIRQKLTQKGFEMEIPQLPDPEHSRLQSWQNAFAPIADEAPANTVLIGHSLGCINVLRYLEQYEGADKFPLVILVAPPAFDLGYPNLADFFATPLDFSGLKQKAEKVVVLVTPTDRVLQPEPVQHGLKYVQEAGAKLIVLAEGGHFAPFDNVTELKEIVEEIGLATRAATLQ</sequence>
<comment type="caution">
    <text evidence="1">The sequence shown here is derived from an EMBL/GenBank/DDBJ whole genome shotgun (WGS) entry which is preliminary data.</text>
</comment>
<dbReference type="EMBL" id="JACXAD010000009">
    <property type="protein sequence ID" value="MBD2768202.1"/>
    <property type="molecule type" value="Genomic_DNA"/>
</dbReference>
<protein>
    <submittedName>
        <fullName evidence="1">Alpha/beta hydrolase</fullName>
    </submittedName>
</protein>
<evidence type="ECO:0000313" key="2">
    <source>
        <dbReference type="Proteomes" id="UP000612233"/>
    </source>
</evidence>
<dbReference type="AlphaFoldDB" id="A0A927BCD9"/>
<proteinExistence type="predicted"/>
<dbReference type="Gene3D" id="3.40.50.1820">
    <property type="entry name" value="alpha/beta hydrolase"/>
    <property type="match status" value="1"/>
</dbReference>
<gene>
    <name evidence="1" type="ORF">IC235_09890</name>
</gene>
<evidence type="ECO:0000313" key="1">
    <source>
        <dbReference type="EMBL" id="MBD2768202.1"/>
    </source>
</evidence>